<dbReference type="PROSITE" id="PS50089">
    <property type="entry name" value="ZF_RING_2"/>
    <property type="match status" value="1"/>
</dbReference>
<reference evidence="7" key="1">
    <citation type="submission" date="2024-04" db="EMBL/GenBank/DDBJ databases">
        <authorList>
            <person name="Shaw F."/>
            <person name="Minotto A."/>
        </authorList>
    </citation>
    <scope>NUCLEOTIDE SEQUENCE [LARGE SCALE GENOMIC DNA]</scope>
</reference>
<name>A0ABP1DV62_9APHY</name>
<evidence type="ECO:0000256" key="3">
    <source>
        <dbReference type="ARBA" id="ARBA00022833"/>
    </source>
</evidence>
<gene>
    <name evidence="6" type="ORF">GFSPODELE1_LOCUS8110</name>
</gene>
<dbReference type="InterPro" id="IPR017907">
    <property type="entry name" value="Znf_RING_CS"/>
</dbReference>
<dbReference type="SMART" id="SM00184">
    <property type="entry name" value="RING"/>
    <property type="match status" value="1"/>
</dbReference>
<evidence type="ECO:0000259" key="5">
    <source>
        <dbReference type="PROSITE" id="PS50089"/>
    </source>
</evidence>
<proteinExistence type="predicted"/>
<keyword evidence="7" id="KW-1185">Reference proteome</keyword>
<keyword evidence="3" id="KW-0862">Zinc</keyword>
<keyword evidence="1" id="KW-0479">Metal-binding</keyword>
<evidence type="ECO:0000256" key="1">
    <source>
        <dbReference type="ARBA" id="ARBA00022723"/>
    </source>
</evidence>
<evidence type="ECO:0000256" key="4">
    <source>
        <dbReference type="PROSITE-ProRule" id="PRU00175"/>
    </source>
</evidence>
<evidence type="ECO:0000313" key="7">
    <source>
        <dbReference type="Proteomes" id="UP001497453"/>
    </source>
</evidence>
<protein>
    <recommendedName>
        <fullName evidence="5">RING-type domain-containing protein</fullName>
    </recommendedName>
</protein>
<evidence type="ECO:0000313" key="6">
    <source>
        <dbReference type="EMBL" id="CAL1710963.1"/>
    </source>
</evidence>
<dbReference type="InterPro" id="IPR013083">
    <property type="entry name" value="Znf_RING/FYVE/PHD"/>
</dbReference>
<dbReference type="SUPFAM" id="SSF57850">
    <property type="entry name" value="RING/U-box"/>
    <property type="match status" value="1"/>
</dbReference>
<feature type="domain" description="RING-type" evidence="5">
    <location>
        <begin position="10"/>
        <end position="52"/>
    </location>
</feature>
<keyword evidence="2 4" id="KW-0863">Zinc-finger</keyword>
<accession>A0ABP1DV62</accession>
<dbReference type="Proteomes" id="UP001497453">
    <property type="component" value="Chromosome 6"/>
</dbReference>
<dbReference type="Pfam" id="PF14634">
    <property type="entry name" value="zf-RING_5"/>
    <property type="match status" value="1"/>
</dbReference>
<dbReference type="InterPro" id="IPR001841">
    <property type="entry name" value="Znf_RING"/>
</dbReference>
<dbReference type="Gene3D" id="3.30.40.10">
    <property type="entry name" value="Zinc/RING finger domain, C3HC4 (zinc finger)"/>
    <property type="match status" value="1"/>
</dbReference>
<sequence>MLIVHPSSVCDVCLEPYGWEEQARTPHAIPCGHIFCYSCLQLTTPSNCPLCRKAFLPQRIKKIHVDRFNGAIDDSSSPVCGSLTKRAKVHDR</sequence>
<evidence type="ECO:0000256" key="2">
    <source>
        <dbReference type="ARBA" id="ARBA00022771"/>
    </source>
</evidence>
<dbReference type="PROSITE" id="PS00518">
    <property type="entry name" value="ZF_RING_1"/>
    <property type="match status" value="1"/>
</dbReference>
<dbReference type="EMBL" id="OZ037949">
    <property type="protein sequence ID" value="CAL1710963.1"/>
    <property type="molecule type" value="Genomic_DNA"/>
</dbReference>
<organism evidence="6 7">
    <name type="scientific">Somion occarium</name>
    <dbReference type="NCBI Taxonomy" id="3059160"/>
    <lineage>
        <taxon>Eukaryota</taxon>
        <taxon>Fungi</taxon>
        <taxon>Dikarya</taxon>
        <taxon>Basidiomycota</taxon>
        <taxon>Agaricomycotina</taxon>
        <taxon>Agaricomycetes</taxon>
        <taxon>Polyporales</taxon>
        <taxon>Cerrenaceae</taxon>
        <taxon>Somion</taxon>
    </lineage>
</organism>